<feature type="transmembrane region" description="Helical" evidence="1">
    <location>
        <begin position="57"/>
        <end position="81"/>
    </location>
</feature>
<reference evidence="2 3" key="1">
    <citation type="submission" date="2019-02" db="EMBL/GenBank/DDBJ databases">
        <title>Deep-cultivation of Planctomycetes and their phenomic and genomic characterization uncovers novel biology.</title>
        <authorList>
            <person name="Wiegand S."/>
            <person name="Jogler M."/>
            <person name="Boedeker C."/>
            <person name="Pinto D."/>
            <person name="Vollmers J."/>
            <person name="Rivas-Marin E."/>
            <person name="Kohn T."/>
            <person name="Peeters S.H."/>
            <person name="Heuer A."/>
            <person name="Rast P."/>
            <person name="Oberbeckmann S."/>
            <person name="Bunk B."/>
            <person name="Jeske O."/>
            <person name="Meyerdierks A."/>
            <person name="Storesund J.E."/>
            <person name="Kallscheuer N."/>
            <person name="Luecker S."/>
            <person name="Lage O.M."/>
            <person name="Pohl T."/>
            <person name="Merkel B.J."/>
            <person name="Hornburger P."/>
            <person name="Mueller R.-W."/>
            <person name="Bruemmer F."/>
            <person name="Labrenz M."/>
            <person name="Spormann A.M."/>
            <person name="Op Den Camp H."/>
            <person name="Overmann J."/>
            <person name="Amann R."/>
            <person name="Jetten M.S.M."/>
            <person name="Mascher T."/>
            <person name="Medema M.H."/>
            <person name="Devos D.P."/>
            <person name="Kaster A.-K."/>
            <person name="Ovreas L."/>
            <person name="Rohde M."/>
            <person name="Galperin M.Y."/>
            <person name="Jogler C."/>
        </authorList>
    </citation>
    <scope>NUCLEOTIDE SEQUENCE [LARGE SCALE GENOMIC DNA]</scope>
    <source>
        <strain evidence="2 3">Pla52n</strain>
    </source>
</reference>
<evidence type="ECO:0000256" key="1">
    <source>
        <dbReference type="SAM" id="Phobius"/>
    </source>
</evidence>
<evidence type="ECO:0000313" key="2">
    <source>
        <dbReference type="EMBL" id="TWT98399.1"/>
    </source>
</evidence>
<keyword evidence="3" id="KW-1185">Reference proteome</keyword>
<dbReference type="NCBIfam" id="TIGR02532">
    <property type="entry name" value="IV_pilin_GFxxxE"/>
    <property type="match status" value="1"/>
</dbReference>
<accession>A0A5C6AFL2</accession>
<dbReference type="InterPro" id="IPR012902">
    <property type="entry name" value="N_methyl_site"/>
</dbReference>
<protein>
    <recommendedName>
        <fullName evidence="4">General secretion pathway protein I</fullName>
    </recommendedName>
</protein>
<name>A0A5C6AFL2_9BACT</name>
<gene>
    <name evidence="2" type="ORF">Pla52n_49120</name>
</gene>
<dbReference type="PROSITE" id="PS00409">
    <property type="entry name" value="PROKAR_NTER_METHYL"/>
    <property type="match status" value="1"/>
</dbReference>
<dbReference type="Proteomes" id="UP000320176">
    <property type="component" value="Unassembled WGS sequence"/>
</dbReference>
<keyword evidence="1" id="KW-1133">Transmembrane helix</keyword>
<dbReference type="AlphaFoldDB" id="A0A5C6AFL2"/>
<dbReference type="EMBL" id="SJPN01000006">
    <property type="protein sequence ID" value="TWT98399.1"/>
    <property type="molecule type" value="Genomic_DNA"/>
</dbReference>
<sequence>MKETASQNRNGLRQNSQLLQSSAKSKKRLSQRGILGTAFPVLRCSRAAEAWTPTRGGFSLIEIVVGLVLMGSVLVGSLLALSRHRRQMALAEDRIVAAMAADELLLQLTSQRDGIPLDGRGVIGGQPGWIWETRVVGLAQPLGVPVRVVRLTIFSTEGISLRNLVSVDVVKSVQDGVGGFAVAGVGR</sequence>
<keyword evidence="1" id="KW-0472">Membrane</keyword>
<evidence type="ECO:0008006" key="4">
    <source>
        <dbReference type="Google" id="ProtNLM"/>
    </source>
</evidence>
<proteinExistence type="predicted"/>
<comment type="caution">
    <text evidence="2">The sequence shown here is derived from an EMBL/GenBank/DDBJ whole genome shotgun (WGS) entry which is preliminary data.</text>
</comment>
<evidence type="ECO:0000313" key="3">
    <source>
        <dbReference type="Proteomes" id="UP000320176"/>
    </source>
</evidence>
<keyword evidence="1" id="KW-0812">Transmembrane</keyword>
<organism evidence="2 3">
    <name type="scientific">Stieleria varia</name>
    <dbReference type="NCBI Taxonomy" id="2528005"/>
    <lineage>
        <taxon>Bacteria</taxon>
        <taxon>Pseudomonadati</taxon>
        <taxon>Planctomycetota</taxon>
        <taxon>Planctomycetia</taxon>
        <taxon>Pirellulales</taxon>
        <taxon>Pirellulaceae</taxon>
        <taxon>Stieleria</taxon>
    </lineage>
</organism>